<evidence type="ECO:0000313" key="2">
    <source>
        <dbReference type="Proteomes" id="UP000231658"/>
    </source>
</evidence>
<evidence type="ECO:0000313" key="1">
    <source>
        <dbReference type="EMBL" id="SCA56571.1"/>
    </source>
</evidence>
<accession>A0A1C3RH00</accession>
<keyword evidence="2" id="KW-1185">Reference proteome</keyword>
<gene>
    <name evidence="1" type="ORF">MTBPR1_220004</name>
</gene>
<proteinExistence type="predicted"/>
<dbReference type="STRING" id="1867952.MTBPR1_220004"/>
<dbReference type="EMBL" id="FLYE01000015">
    <property type="protein sequence ID" value="SCA56571.1"/>
    <property type="molecule type" value="Genomic_DNA"/>
</dbReference>
<reference evidence="1 2" key="1">
    <citation type="submission" date="2016-07" db="EMBL/GenBank/DDBJ databases">
        <authorList>
            <person name="Lefevre C.T."/>
        </authorList>
    </citation>
    <scope>NUCLEOTIDE SEQUENCE [LARGE SCALE GENOMIC DNA]</scope>
    <source>
        <strain evidence="1">PR1</strain>
    </source>
</reference>
<dbReference type="Proteomes" id="UP000231658">
    <property type="component" value="Unassembled WGS sequence"/>
</dbReference>
<sequence>MWHCILDEIPVASTAHQINVPDHHRMITNHLTLKKATAAHSIVEATEDSRHKLKAYAENKNMDEVASLFSDTAKEIISRHYDVYSLDSNYQRLLNGDSVRGTYGLQFFSILRPSIFGSQEAKEYLDDDGNHSKHVDQFKTITVMGACLKDSLMYYLWDAKFEPHEEITKGLRYDKHDCGDRVQIRYLLKDRWSKHLRDSLHEVGDAKLTTLELLVTAIKSEFDDTGFVYMVNKDREDRVRADLTKHNGEQLPNSPYGLNEYQHLHQAVVLSALNTTPTHFKFLEMMGVDGDSVTESMYFQSCYQAIMRTSLRNPTATEKVKIIVGDEPAALFLQDLFTGAEVSDIITGAKAIEKRRPGRPTKSSTKSRADITKENKLRTKKLKQLEDKIVNGEHVDPIDVQVTLLKAGPQSKKAGDLRAKYDSSLLKPNEATRKIAVPLFESIYKSSAEDLIDIDVGQVDEFINLLEDISKRKLHDKHANLLISTTEFDETASPDTNRGLENFVKAWGIWLDLDGGELPPKELAEILPDTRMVTFNSWSDGNYRVFIPTTKFMSMDSYKEIVQTIIHLVEQSAPDQEHLDAKREGRKPRFYVSGKQAAKQKQRGLTPNPIHGIDLSKVTPTSMFYLPCACTNNPDWSFFKDYNEVPRQTLEPTFWVENSILPQPSPEPLFQRIESEEFRKMAKETANDNEPCNQQEVIEEAMNAYRAIPDGDNRHNAFFHAMWQIHFRGRIPTHDLEQYMIECDYDNHQKKRYSKIKQDLASGKYGTWAA</sequence>
<organism evidence="1 2">
    <name type="scientific">Candidatus Terasakiella magnetica</name>
    <dbReference type="NCBI Taxonomy" id="1867952"/>
    <lineage>
        <taxon>Bacteria</taxon>
        <taxon>Pseudomonadati</taxon>
        <taxon>Pseudomonadota</taxon>
        <taxon>Alphaproteobacteria</taxon>
        <taxon>Rhodospirillales</taxon>
        <taxon>Terasakiellaceae</taxon>
        <taxon>Terasakiella</taxon>
    </lineage>
</organism>
<dbReference type="AlphaFoldDB" id="A0A1C3RH00"/>
<name>A0A1C3RH00_9PROT</name>
<protein>
    <submittedName>
        <fullName evidence="1">Uncharacterized protein</fullName>
    </submittedName>
</protein>